<dbReference type="InterPro" id="IPR000306">
    <property type="entry name" value="Znf_FYVE"/>
</dbReference>
<feature type="compositionally biased region" description="Basic and acidic residues" evidence="9">
    <location>
        <begin position="1151"/>
        <end position="1161"/>
    </location>
</feature>
<dbReference type="EMBL" id="BLXT01002074">
    <property type="protein sequence ID" value="GFN90871.1"/>
    <property type="molecule type" value="Genomic_DNA"/>
</dbReference>
<dbReference type="GO" id="GO:0005085">
    <property type="term" value="F:guanyl-nucleotide exchange factor activity"/>
    <property type="evidence" value="ECO:0007669"/>
    <property type="project" value="UniProtKB-KW"/>
</dbReference>
<feature type="region of interest" description="Disordered" evidence="9">
    <location>
        <begin position="414"/>
        <end position="556"/>
    </location>
</feature>
<feature type="compositionally biased region" description="Polar residues" evidence="9">
    <location>
        <begin position="650"/>
        <end position="670"/>
    </location>
</feature>
<comment type="caution">
    <text evidence="13">The sequence shown here is derived from an EMBL/GenBank/DDBJ whole genome shotgun (WGS) entry which is preliminary data.</text>
</comment>
<feature type="domain" description="FYVE-type" evidence="12">
    <location>
        <begin position="1506"/>
        <end position="1565"/>
    </location>
</feature>
<dbReference type="InterPro" id="IPR011993">
    <property type="entry name" value="PH-like_dom_sf"/>
</dbReference>
<dbReference type="InterPro" id="IPR000219">
    <property type="entry name" value="DH_dom"/>
</dbReference>
<feature type="compositionally biased region" description="Polar residues" evidence="9">
    <location>
        <begin position="491"/>
        <end position="501"/>
    </location>
</feature>
<evidence type="ECO:0000259" key="12">
    <source>
        <dbReference type="PROSITE" id="PS50178"/>
    </source>
</evidence>
<evidence type="ECO:0000256" key="5">
    <source>
        <dbReference type="ARBA" id="ARBA00022771"/>
    </source>
</evidence>
<feature type="domain" description="DH" evidence="11">
    <location>
        <begin position="1200"/>
        <end position="1370"/>
    </location>
</feature>
<dbReference type="InterPro" id="IPR051092">
    <property type="entry name" value="FYVE_RhoGEF_PH"/>
</dbReference>
<feature type="domain" description="PH" evidence="10">
    <location>
        <begin position="1438"/>
        <end position="1469"/>
    </location>
</feature>
<evidence type="ECO:0000256" key="3">
    <source>
        <dbReference type="ARBA" id="ARBA00022658"/>
    </source>
</evidence>
<dbReference type="CDD" id="cd00160">
    <property type="entry name" value="RhoGEF"/>
    <property type="match status" value="1"/>
</dbReference>
<feature type="region of interest" description="Disordered" evidence="9">
    <location>
        <begin position="104"/>
        <end position="167"/>
    </location>
</feature>
<reference evidence="13 14" key="1">
    <citation type="journal article" date="2021" name="Elife">
        <title>Chloroplast acquisition without the gene transfer in kleptoplastic sea slugs, Plakobranchus ocellatus.</title>
        <authorList>
            <person name="Maeda T."/>
            <person name="Takahashi S."/>
            <person name="Yoshida T."/>
            <person name="Shimamura S."/>
            <person name="Takaki Y."/>
            <person name="Nagai Y."/>
            <person name="Toyoda A."/>
            <person name="Suzuki Y."/>
            <person name="Arimoto A."/>
            <person name="Ishii H."/>
            <person name="Satoh N."/>
            <person name="Nishiyama T."/>
            <person name="Hasebe M."/>
            <person name="Maruyama T."/>
            <person name="Minagawa J."/>
            <person name="Obokata J."/>
            <person name="Shigenobu S."/>
        </authorList>
    </citation>
    <scope>NUCLEOTIDE SEQUENCE [LARGE SCALE GENOMIC DNA]</scope>
</reference>
<feature type="compositionally biased region" description="Basic and acidic residues" evidence="9">
    <location>
        <begin position="784"/>
        <end position="812"/>
    </location>
</feature>
<gene>
    <name evidence="13" type="ORF">PoB_001737700</name>
</gene>
<dbReference type="SUPFAM" id="SSF48065">
    <property type="entry name" value="DBL homology domain (DH-domain)"/>
    <property type="match status" value="1"/>
</dbReference>
<feature type="compositionally biased region" description="Polar residues" evidence="9">
    <location>
        <begin position="561"/>
        <end position="574"/>
    </location>
</feature>
<dbReference type="InterPro" id="IPR001849">
    <property type="entry name" value="PH_domain"/>
</dbReference>
<keyword evidence="5 8" id="KW-0863">Zinc-finger</keyword>
<dbReference type="PROSITE" id="PS50178">
    <property type="entry name" value="ZF_FYVE"/>
    <property type="match status" value="1"/>
</dbReference>
<feature type="compositionally biased region" description="Basic and acidic residues" evidence="9">
    <location>
        <begin position="594"/>
        <end position="607"/>
    </location>
</feature>
<evidence type="ECO:0000256" key="1">
    <source>
        <dbReference type="ARBA" id="ARBA00004245"/>
    </source>
</evidence>
<name>A0AAV3Z6H6_9GAST</name>
<protein>
    <submittedName>
        <fullName evidence="13">Fyve, rhogef and ph domain-containing protein 6</fullName>
    </submittedName>
</protein>
<sequence length="1852" mass="204110">MIYQYLFGEICSILIEDSIQVALSEPGQHCKPLVAAKPSRRPAPPPPPPKPQSLKLAINSHTLQTFDPNTVTNKRSCSLENGTAEETEAVTAEMCHTNGAALAQAGCRTNPPPRPPLPTSPPPIQRKGPMSPSSSASLPASFRSQQSKSSQRHSASQIKNSPSLHSMPAAKTFDQCLQKAKVNLNSSPQIKTSPPKGPKPPVPPKIAAKFKKHASINVQNTHTNQSNDTVDVCKEETLQEDEVESLDLKTAVGKEHNSDFTLHKQSKPCLESNPNENSDPSLCLSPIDTELPVPIAPSNIGFEQTPSLPKSLETSSPPFVNLLESGKIEQDPLKQTPKKSVPPPLPKHPPRGGLPRKPRASVNKKPPEQAASPKPCSDSVASIQQSEESSLFLSLENPQADDISLGIIESIGCAGSENVSSPAGPQSTQRKANLGESTQADQNQQTPPKPRPRTRISIPFKPAEEEEKLGVQDELEEDGNKHDPEDRPETSCFNPQTSFHNLTKGETDKLLKNCQESSSSQENPELDYAEVYRGDDEQKPVNNSNGAFKIEPGSHKVQVSGSVSHVGLSNQEPESTCGMLKEIEDLLNKKLVDLDQNSDDHSDRDNNQDFSLNTTNNDSFSADTVSLSSSPQRPPRPKHQASIARRQDSVDSLISLSQSGSCESLTSSGTLKKVGPPKPKRTSLPRVSRSYSDASGLKYPTDNSTDSENLGGTKSHHQTDGKPYLPPRLESLKKDTLSSNSSSGCESPPPLPPRNRSHTSSEISSSADQEPPPLPERVSLVLPLKEERDSKTDDSCQEVGEHRSKEDMESQKKQVPPRPPFPAMPASSSNVTEARGPPENRKPSLPHRSSMPRPTRKAPPPPATAPCRSSTFAPGDAKPLTSLQSRNNLDVKSASSNEEPDYHEIPAEVPMRRDPSPPPRLPPRVTRSKSVCSGEAPAIEIREIPSKDEASRGKDKKSSSLERHSSLKLKLKKEEQNSREKKAKTALIQRVTQGLGLRKSFKKSKSPESSSSKASDSCDSSELEADDCLPTSVDHSAEVHPRKKSVPEEEGSTSSSNLTKDDAEATIVNKEDFGVSQTSDTTDTVMVDVCPADSNHTEKQEEELPSPAMERLGMEDLESEVMSALSSGIVNTIGITSSPVQVSEIEGDSSVDARERPESFRSGRSTSTSSEREPGDEAQEEQDGEAISSASDSEPEPEQDKEEIYDFRLHISEATEKLSQPVIPSEMMNKILAFLPQLQNFNEDLLKDLSDRVNDWEENPRLSDIFVKKGPFLKLYSSYIRNFETSTATLDEAIKRHPHFAAALKEFEMSPRCASLALKHYMLKPIQRIPQYKLLLQDYLKQLSPESADFKDTLTALNIVSEVADHANESMRHGDNVQKLLEIQRSLVGSFEVIQPGRFSDVLLYTTPVTTGNKINNILPLIGMKVISPKLEDHENEFNIISVQRSFTLCASTPELKQQWVTALHKAIEENAQRHNTFETVKQGPQTSLLDKDFVLGHKAPLWVPDARVTMCMLCLVEFTLTWRRHHCRSCGRIICAQCSQNKAPLRYLKYKPSRVCDECFDKLKEDLAKEVNMEKRKRKSIPAEEDPNTSATDDGTSNISIRDVVDGEAALQATIASEMGEQHESGLSLHSLLNRFTKIRGSNNRQQRRSGNYRPSVLKEVHANDEGSDMSGYLYTFKSRKWKKMWFVLKGKVLYTYKASAVHANDEGSDMSGYLYTFKSRKWKKMWFVLKGKVLYTYKASADMAAVESMPLLGYEVSEFDSYFEGAEPNLLIELRHQNNQPLTSRASSGATVASRNLTGAERATQRTVLKTDSAASTIKYVFASVCYTMSFSDIPHPTAVPLVLPYLLFS</sequence>
<feature type="compositionally biased region" description="Low complexity" evidence="9">
    <location>
        <begin position="1007"/>
        <end position="1018"/>
    </location>
</feature>
<dbReference type="GO" id="GO:0005737">
    <property type="term" value="C:cytoplasm"/>
    <property type="evidence" value="ECO:0007669"/>
    <property type="project" value="TreeGrafter"/>
</dbReference>
<accession>A0AAV3Z6H6</accession>
<dbReference type="GO" id="GO:0005856">
    <property type="term" value="C:cytoskeleton"/>
    <property type="evidence" value="ECO:0007669"/>
    <property type="project" value="UniProtKB-SubCell"/>
</dbReference>
<feature type="compositionally biased region" description="Polar residues" evidence="9">
    <location>
        <begin position="1589"/>
        <end position="1599"/>
    </location>
</feature>
<dbReference type="PANTHER" id="PTHR12673">
    <property type="entry name" value="FACIOGENITAL DYSPLASIA PROTEIN"/>
    <property type="match status" value="1"/>
</dbReference>
<feature type="region of interest" description="Disordered" evidence="9">
    <location>
        <begin position="594"/>
        <end position="1108"/>
    </location>
</feature>
<feature type="region of interest" description="Disordered" evidence="9">
    <location>
        <begin position="1574"/>
        <end position="1599"/>
    </location>
</feature>
<feature type="compositionally biased region" description="Low complexity" evidence="9">
    <location>
        <begin position="386"/>
        <end position="395"/>
    </location>
</feature>
<feature type="compositionally biased region" description="Low complexity" evidence="9">
    <location>
        <begin position="131"/>
        <end position="157"/>
    </location>
</feature>
<proteinExistence type="predicted"/>
<dbReference type="SMART" id="SM00325">
    <property type="entry name" value="RhoGEF"/>
    <property type="match status" value="1"/>
</dbReference>
<feature type="compositionally biased region" description="Basic and acidic residues" evidence="9">
    <location>
        <begin position="940"/>
        <end position="965"/>
    </location>
</feature>
<feature type="compositionally biased region" description="Polar residues" evidence="9">
    <location>
        <begin position="758"/>
        <end position="768"/>
    </location>
</feature>
<evidence type="ECO:0000256" key="7">
    <source>
        <dbReference type="ARBA" id="ARBA00023212"/>
    </source>
</evidence>
<feature type="compositionally biased region" description="Polar residues" evidence="9">
    <location>
        <begin position="608"/>
        <end position="625"/>
    </location>
</feature>
<evidence type="ECO:0000256" key="6">
    <source>
        <dbReference type="ARBA" id="ARBA00022833"/>
    </source>
</evidence>
<feature type="compositionally biased region" description="Basic and acidic residues" evidence="9">
    <location>
        <begin position="900"/>
        <end position="915"/>
    </location>
</feature>
<dbReference type="Gene3D" id="1.20.900.10">
    <property type="entry name" value="Dbl homology (DH) domain"/>
    <property type="match status" value="1"/>
</dbReference>
<feature type="compositionally biased region" description="Polar residues" evidence="9">
    <location>
        <begin position="301"/>
        <end position="318"/>
    </location>
</feature>
<dbReference type="PANTHER" id="PTHR12673:SF267">
    <property type="entry name" value="PROTEIN CBG10230"/>
    <property type="match status" value="1"/>
</dbReference>
<evidence type="ECO:0000313" key="14">
    <source>
        <dbReference type="Proteomes" id="UP000735302"/>
    </source>
</evidence>
<dbReference type="PROSITE" id="PS50010">
    <property type="entry name" value="DH_2"/>
    <property type="match status" value="1"/>
</dbReference>
<dbReference type="Proteomes" id="UP000735302">
    <property type="component" value="Unassembled WGS sequence"/>
</dbReference>
<evidence type="ECO:0000259" key="11">
    <source>
        <dbReference type="PROSITE" id="PS50010"/>
    </source>
</evidence>
<dbReference type="Gene3D" id="3.30.40.10">
    <property type="entry name" value="Zinc/RING finger domain, C3HC4 (zinc finger)"/>
    <property type="match status" value="1"/>
</dbReference>
<dbReference type="InterPro" id="IPR011011">
    <property type="entry name" value="Znf_FYVE_PHD"/>
</dbReference>
<evidence type="ECO:0000256" key="2">
    <source>
        <dbReference type="ARBA" id="ARBA00022490"/>
    </source>
</evidence>
<dbReference type="InterPro" id="IPR013083">
    <property type="entry name" value="Znf_RING/FYVE/PHD"/>
</dbReference>
<feature type="region of interest" description="Disordered" evidence="9">
    <location>
        <begin position="1141"/>
        <end position="1201"/>
    </location>
</feature>
<evidence type="ECO:0000256" key="8">
    <source>
        <dbReference type="PROSITE-ProRule" id="PRU00091"/>
    </source>
</evidence>
<dbReference type="Pfam" id="PF01363">
    <property type="entry name" value="FYVE"/>
    <property type="match status" value="1"/>
</dbReference>
<dbReference type="SUPFAM" id="SSF57903">
    <property type="entry name" value="FYVE/PHD zinc finger"/>
    <property type="match status" value="1"/>
</dbReference>
<feature type="compositionally biased region" description="Pro residues" evidence="9">
    <location>
        <begin position="110"/>
        <end position="124"/>
    </location>
</feature>
<dbReference type="Pfam" id="PF00621">
    <property type="entry name" value="RhoGEF"/>
    <property type="match status" value="1"/>
</dbReference>
<keyword evidence="3" id="KW-0344">Guanine-nucleotide releasing factor</keyword>
<keyword evidence="14" id="KW-1185">Reference proteome</keyword>
<keyword evidence="4" id="KW-0479">Metal-binding</keyword>
<dbReference type="Gene3D" id="2.30.29.30">
    <property type="entry name" value="Pleckstrin-homology domain (PH domain)/Phosphotyrosine-binding domain (PTB)"/>
    <property type="match status" value="3"/>
</dbReference>
<dbReference type="InterPro" id="IPR017455">
    <property type="entry name" value="Znf_FYVE-rel"/>
</dbReference>
<feature type="compositionally biased region" description="Low complexity" evidence="9">
    <location>
        <begin position="1080"/>
        <end position="1089"/>
    </location>
</feature>
<dbReference type="PROSITE" id="PS50003">
    <property type="entry name" value="PH_DOMAIN"/>
    <property type="match status" value="1"/>
</dbReference>
<keyword evidence="6" id="KW-0862">Zinc</keyword>
<dbReference type="InterPro" id="IPR035899">
    <property type="entry name" value="DBL_dom_sf"/>
</dbReference>
<dbReference type="Pfam" id="PF00169">
    <property type="entry name" value="PH"/>
    <property type="match status" value="2"/>
</dbReference>
<feature type="compositionally biased region" description="Polar residues" evidence="9">
    <location>
        <begin position="701"/>
        <end position="712"/>
    </location>
</feature>
<comment type="subcellular location">
    <subcellularLocation>
        <location evidence="1">Cytoplasm</location>
        <location evidence="1">Cytoskeleton</location>
    </subcellularLocation>
</comment>
<feature type="compositionally biased region" description="Polar residues" evidence="9">
    <location>
        <begin position="514"/>
        <end position="523"/>
    </location>
</feature>
<dbReference type="GO" id="GO:0008270">
    <property type="term" value="F:zinc ion binding"/>
    <property type="evidence" value="ECO:0007669"/>
    <property type="project" value="UniProtKB-KW"/>
</dbReference>
<feature type="compositionally biased region" description="Polar residues" evidence="9">
    <location>
        <begin position="881"/>
        <end position="897"/>
    </location>
</feature>
<feature type="compositionally biased region" description="Basic and acidic residues" evidence="9">
    <location>
        <begin position="1059"/>
        <end position="1073"/>
    </location>
</feature>
<feature type="region of interest" description="Disordered" evidence="9">
    <location>
        <begin position="561"/>
        <end position="580"/>
    </location>
</feature>
<keyword evidence="7" id="KW-0206">Cytoskeleton</keyword>
<feature type="compositionally biased region" description="Polar residues" evidence="9">
    <location>
        <begin position="417"/>
        <end position="445"/>
    </location>
</feature>
<feature type="compositionally biased region" description="Basic residues" evidence="9">
    <location>
        <begin position="348"/>
        <end position="359"/>
    </location>
</feature>
<feature type="compositionally biased region" description="Basic and acidic residues" evidence="9">
    <location>
        <begin position="478"/>
        <end position="489"/>
    </location>
</feature>
<organism evidence="13 14">
    <name type="scientific">Plakobranchus ocellatus</name>
    <dbReference type="NCBI Taxonomy" id="259542"/>
    <lineage>
        <taxon>Eukaryota</taxon>
        <taxon>Metazoa</taxon>
        <taxon>Spiralia</taxon>
        <taxon>Lophotrochozoa</taxon>
        <taxon>Mollusca</taxon>
        <taxon>Gastropoda</taxon>
        <taxon>Heterobranchia</taxon>
        <taxon>Euthyneura</taxon>
        <taxon>Panpulmonata</taxon>
        <taxon>Sacoglossa</taxon>
        <taxon>Placobranchoidea</taxon>
        <taxon>Plakobranchidae</taxon>
        <taxon>Plakobranchus</taxon>
    </lineage>
</organism>
<dbReference type="SMART" id="SM00233">
    <property type="entry name" value="PH"/>
    <property type="match status" value="2"/>
</dbReference>
<dbReference type="SMART" id="SM00064">
    <property type="entry name" value="FYVE"/>
    <property type="match status" value="1"/>
</dbReference>
<feature type="region of interest" description="Disordered" evidence="9">
    <location>
        <begin position="256"/>
        <end position="395"/>
    </location>
</feature>
<evidence type="ECO:0000259" key="10">
    <source>
        <dbReference type="PROSITE" id="PS50003"/>
    </source>
</evidence>
<feature type="compositionally biased region" description="Basic and acidic residues" evidence="9">
    <location>
        <begin position="530"/>
        <end position="539"/>
    </location>
</feature>
<keyword evidence="2" id="KW-0963">Cytoplasm</keyword>
<evidence type="ECO:0000256" key="4">
    <source>
        <dbReference type="ARBA" id="ARBA00022723"/>
    </source>
</evidence>
<evidence type="ECO:0000313" key="13">
    <source>
        <dbReference type="EMBL" id="GFN90871.1"/>
    </source>
</evidence>
<evidence type="ECO:0000256" key="9">
    <source>
        <dbReference type="SAM" id="MobiDB-lite"/>
    </source>
</evidence>
<dbReference type="SUPFAM" id="SSF50729">
    <property type="entry name" value="PH domain-like"/>
    <property type="match status" value="3"/>
</dbReference>